<protein>
    <submittedName>
        <fullName evidence="2">Uncharacterized protein</fullName>
    </submittedName>
</protein>
<evidence type="ECO:0000313" key="3">
    <source>
        <dbReference type="Proteomes" id="UP001589608"/>
    </source>
</evidence>
<dbReference type="Proteomes" id="UP001589608">
    <property type="component" value="Unassembled WGS sequence"/>
</dbReference>
<evidence type="ECO:0000256" key="1">
    <source>
        <dbReference type="SAM" id="MobiDB-lite"/>
    </source>
</evidence>
<accession>A0ABV5LZA2</accession>
<gene>
    <name evidence="2" type="ORF">ACFFTR_02350</name>
</gene>
<sequence length="58" mass="6622">MDERPVHGVVERVALAAVEGPWPQLPDDGGQFAVAARPRRRERDRYLDDEQRGLPWNA</sequence>
<organism evidence="2 3">
    <name type="scientific">Dactylosporangium vinaceum</name>
    <dbReference type="NCBI Taxonomy" id="53362"/>
    <lineage>
        <taxon>Bacteria</taxon>
        <taxon>Bacillati</taxon>
        <taxon>Actinomycetota</taxon>
        <taxon>Actinomycetes</taxon>
        <taxon>Micromonosporales</taxon>
        <taxon>Micromonosporaceae</taxon>
        <taxon>Dactylosporangium</taxon>
    </lineage>
</organism>
<feature type="compositionally biased region" description="Basic and acidic residues" evidence="1">
    <location>
        <begin position="41"/>
        <end position="52"/>
    </location>
</feature>
<name>A0ABV5LZA2_9ACTN</name>
<evidence type="ECO:0000313" key="2">
    <source>
        <dbReference type="EMBL" id="MFB9441928.1"/>
    </source>
</evidence>
<feature type="region of interest" description="Disordered" evidence="1">
    <location>
        <begin position="29"/>
        <end position="58"/>
    </location>
</feature>
<dbReference type="EMBL" id="JBHMCA010000010">
    <property type="protein sequence ID" value="MFB9441928.1"/>
    <property type="molecule type" value="Genomic_DNA"/>
</dbReference>
<comment type="caution">
    <text evidence="2">The sequence shown here is derived from an EMBL/GenBank/DDBJ whole genome shotgun (WGS) entry which is preliminary data.</text>
</comment>
<proteinExistence type="predicted"/>
<keyword evidence="3" id="KW-1185">Reference proteome</keyword>
<reference evidence="2 3" key="1">
    <citation type="submission" date="2024-09" db="EMBL/GenBank/DDBJ databases">
        <authorList>
            <person name="Sun Q."/>
            <person name="Mori K."/>
        </authorList>
    </citation>
    <scope>NUCLEOTIDE SEQUENCE [LARGE SCALE GENOMIC DNA]</scope>
    <source>
        <strain evidence="2 3">JCM 3307</strain>
    </source>
</reference>
<dbReference type="RefSeq" id="WP_223092665.1">
    <property type="nucleotide sequence ID" value="NZ_CP061913.1"/>
</dbReference>